<dbReference type="EMBL" id="PDYF01000007">
    <property type="protein sequence ID" value="PHU35979.1"/>
    <property type="molecule type" value="Genomic_DNA"/>
</dbReference>
<evidence type="ECO:0008006" key="4">
    <source>
        <dbReference type="Google" id="ProtNLM"/>
    </source>
</evidence>
<accession>A0A2G3DYB3</accession>
<dbReference type="RefSeq" id="WP_099391198.1">
    <property type="nucleotide sequence ID" value="NZ_PDYF01000007.1"/>
</dbReference>
<keyword evidence="1" id="KW-1133">Transmembrane helix</keyword>
<feature type="transmembrane region" description="Helical" evidence="1">
    <location>
        <begin position="123"/>
        <end position="140"/>
    </location>
</feature>
<dbReference type="Proteomes" id="UP000225889">
    <property type="component" value="Unassembled WGS sequence"/>
</dbReference>
<keyword evidence="1" id="KW-0812">Transmembrane</keyword>
<dbReference type="AlphaFoldDB" id="A0A2G3DYB3"/>
<proteinExistence type="predicted"/>
<feature type="transmembrane region" description="Helical" evidence="1">
    <location>
        <begin position="92"/>
        <end position="111"/>
    </location>
</feature>
<organism evidence="2 3">
    <name type="scientific">Pseudobutyrivibrio ruminis</name>
    <dbReference type="NCBI Taxonomy" id="46206"/>
    <lineage>
        <taxon>Bacteria</taxon>
        <taxon>Bacillati</taxon>
        <taxon>Bacillota</taxon>
        <taxon>Clostridia</taxon>
        <taxon>Lachnospirales</taxon>
        <taxon>Lachnospiraceae</taxon>
        <taxon>Pseudobutyrivibrio</taxon>
    </lineage>
</organism>
<reference evidence="2 3" key="1">
    <citation type="submission" date="2017-10" db="EMBL/GenBank/DDBJ databases">
        <title>Resolving the taxonomy of Roseburia spp., Eubacterium rectale and Agathobacter spp. through phylogenomic analysis.</title>
        <authorList>
            <person name="Sheridan P.O."/>
            <person name="Walker A.W."/>
            <person name="Duncan S.H."/>
            <person name="Scott K.P."/>
            <person name="Toole P.W.O."/>
            <person name="Luis P."/>
            <person name="Flint H.J."/>
        </authorList>
    </citation>
    <scope>NUCLEOTIDE SEQUENCE [LARGE SCALE GENOMIC DNA]</scope>
    <source>
        <strain evidence="2 3">JK626</strain>
    </source>
</reference>
<gene>
    <name evidence="2" type="ORF">CSX01_01740</name>
</gene>
<evidence type="ECO:0000256" key="1">
    <source>
        <dbReference type="SAM" id="Phobius"/>
    </source>
</evidence>
<name>A0A2G3DYB3_9FIRM</name>
<evidence type="ECO:0000313" key="3">
    <source>
        <dbReference type="Proteomes" id="UP000225889"/>
    </source>
</evidence>
<comment type="caution">
    <text evidence="2">The sequence shown here is derived from an EMBL/GenBank/DDBJ whole genome shotgun (WGS) entry which is preliminary data.</text>
</comment>
<keyword evidence="1" id="KW-0472">Membrane</keyword>
<reference evidence="2 3" key="2">
    <citation type="submission" date="2017-10" db="EMBL/GenBank/DDBJ databases">
        <authorList>
            <person name="Banno H."/>
            <person name="Chua N.-H."/>
        </authorList>
    </citation>
    <scope>NUCLEOTIDE SEQUENCE [LARGE SCALE GENOMIC DNA]</scope>
    <source>
        <strain evidence="2 3">JK626</strain>
    </source>
</reference>
<sequence>MKCPNCGAEIGTNKKCDYCGTTISLDMLREQEQINKEGCPKCGSTNIQFKRENQGEIKSKKQNRVVHVTVGYCKDCGYTWYPQGEEPKKRKTWLWVLGWIFIFPVPLTILLLRKKDMNNGLKYGLIAAAWIVYLLIGFAGNSNDETADTADTDTVINTQDVTEQSHIYDNAEIVDLKSGDGSNVIGTVTITRANRADCTDEALADWYFNYVLAHSDSNYHIVVYSDVDGKGVYGNKGTLQKDVKITPSGKDDSYDLGDDAGSTYYSINEDSKTISVRTVMADSGVINEVASKVDAVIPEEYKETDYYTVDVAGEEGKLDCNIILVGSSLANSDYQALAEDIARKVKELDLGIGYFNISFQSDNATLHALSEIDDLGAQDVSEISTTTF</sequence>
<protein>
    <recommendedName>
        <fullName evidence="4">Zinc ribbon domain-containing protein</fullName>
    </recommendedName>
</protein>
<evidence type="ECO:0000313" key="2">
    <source>
        <dbReference type="EMBL" id="PHU35979.1"/>
    </source>
</evidence>